<reference evidence="1 2" key="1">
    <citation type="submission" date="2019-02" db="EMBL/GenBank/DDBJ databases">
        <title>Genome sequencing of the rare red list fungi Dentipellis fragilis.</title>
        <authorList>
            <person name="Buettner E."/>
            <person name="Kellner H."/>
        </authorList>
    </citation>
    <scope>NUCLEOTIDE SEQUENCE [LARGE SCALE GENOMIC DNA]</scope>
    <source>
        <strain evidence="1 2">DSM 105465</strain>
    </source>
</reference>
<dbReference type="AlphaFoldDB" id="A0A4Y9XL88"/>
<accession>A0A4Y9XL88</accession>
<evidence type="ECO:0000313" key="2">
    <source>
        <dbReference type="Proteomes" id="UP000298327"/>
    </source>
</evidence>
<gene>
    <name evidence="1" type="ORF">EVG20_g11498</name>
</gene>
<protein>
    <submittedName>
        <fullName evidence="1">Uncharacterized protein</fullName>
    </submittedName>
</protein>
<keyword evidence="2" id="KW-1185">Reference proteome</keyword>
<name>A0A4Y9XL88_9AGAM</name>
<dbReference type="Proteomes" id="UP000298327">
    <property type="component" value="Unassembled WGS sequence"/>
</dbReference>
<dbReference type="OrthoDB" id="3253976at2759"/>
<comment type="caution">
    <text evidence="1">The sequence shown here is derived from an EMBL/GenBank/DDBJ whole genome shotgun (WGS) entry which is preliminary data.</text>
</comment>
<evidence type="ECO:0000313" key="1">
    <source>
        <dbReference type="EMBL" id="TFY50472.1"/>
    </source>
</evidence>
<organism evidence="1 2">
    <name type="scientific">Dentipellis fragilis</name>
    <dbReference type="NCBI Taxonomy" id="205917"/>
    <lineage>
        <taxon>Eukaryota</taxon>
        <taxon>Fungi</taxon>
        <taxon>Dikarya</taxon>
        <taxon>Basidiomycota</taxon>
        <taxon>Agaricomycotina</taxon>
        <taxon>Agaricomycetes</taxon>
        <taxon>Russulales</taxon>
        <taxon>Hericiaceae</taxon>
        <taxon>Dentipellis</taxon>
    </lineage>
</organism>
<dbReference type="EMBL" id="SEOQ01001817">
    <property type="protein sequence ID" value="TFY50472.1"/>
    <property type="molecule type" value="Genomic_DNA"/>
</dbReference>
<proteinExistence type="predicted"/>
<sequence>MANMPRFAKDGNKWNPWDLEAFNIKIKREDAATFFGTDDLPMPAVDEEFLKTPQAKDMVHDNNAELLYMLETAMEFPLSGQSAVADFAVQLLRHLGYVKRSRVACTRMDFESFVCGQWKRTTSDVCLIDRLQHNDVRLLVQEDERFDIEHMWELEPQLIASAIAAFELTNREREWRGEATVDSGVCPSFPSRRARRARRAAPLTVTQVIPGIILFGSRPSFFKIPVTSSLWCSVREGTYPTETTTVSMHVPILPNPSHRDRKAMKAIENRGPILRTFEAFKSVLGI</sequence>